<dbReference type="SUPFAM" id="SSF48613">
    <property type="entry name" value="Heme oxygenase-like"/>
    <property type="match status" value="1"/>
</dbReference>
<keyword evidence="3" id="KW-1185">Reference proteome</keyword>
<dbReference type="PANTHER" id="PTHR43198:SF2">
    <property type="entry name" value="SI:CH1073-67J19.1-RELATED"/>
    <property type="match status" value="1"/>
</dbReference>
<dbReference type="Pfam" id="PF03070">
    <property type="entry name" value="TENA_THI-4"/>
    <property type="match status" value="1"/>
</dbReference>
<dbReference type="EMBL" id="AP018005">
    <property type="protein sequence ID" value="BBB15163.1"/>
    <property type="molecule type" value="Genomic_DNA"/>
</dbReference>
<dbReference type="InterPro" id="IPR004305">
    <property type="entry name" value="Thiaminase-2/PQQC"/>
</dbReference>
<proteinExistence type="predicted"/>
<dbReference type="AlphaFoldDB" id="A0A2Z5UW00"/>
<protein>
    <submittedName>
        <fullName evidence="2">Thiaminase</fullName>
    </submittedName>
</protein>
<dbReference type="InterPro" id="IPR016084">
    <property type="entry name" value="Haem_Oase-like_multi-hlx"/>
</dbReference>
<dbReference type="Gene3D" id="1.20.910.10">
    <property type="entry name" value="Heme oxygenase-like"/>
    <property type="match status" value="1"/>
</dbReference>
<reference evidence="2 3" key="1">
    <citation type="submission" date="2017-03" db="EMBL/GenBank/DDBJ databases">
        <title>The genome sequence of Candidatus Rickettsiella viridis.</title>
        <authorList>
            <person name="Nikoh N."/>
            <person name="Tsuchida T."/>
            <person name="Yamaguchi K."/>
            <person name="Maeda T."/>
            <person name="Shigenobu S."/>
            <person name="Fukatsu T."/>
        </authorList>
    </citation>
    <scope>NUCLEOTIDE SEQUENCE [LARGE SCALE GENOMIC DNA]</scope>
    <source>
        <strain evidence="2 3">Ap-RA04</strain>
    </source>
</reference>
<name>A0A2Z5UW00_9COXI</name>
<feature type="domain" description="Thiaminase-2/PQQC" evidence="1">
    <location>
        <begin position="11"/>
        <end position="206"/>
    </location>
</feature>
<sequence>MRNSVAALMPKIYELPFNQQLADGTLPLAKFTFYLIQDALYLADYSKALALTARKLSQPHQTEFFLQFAKDALQTERELHLVTLKKYAVTPHLNLEKSSFCGMYTDYLLKMAHSAPVEEAVASLLPCFWVYQQVGQRALAKKILNNPYQDWIDLYASPEFNTSVDLAINTLNELGETASAHTKSNMLAAFQRATQLEYCFWQGAYANEKEVITG</sequence>
<dbReference type="KEGG" id="rvi:RVIR1_06650"/>
<organism evidence="2 3">
    <name type="scientific">Candidatus Rickettsiella viridis</name>
    <dbReference type="NCBI Taxonomy" id="676208"/>
    <lineage>
        <taxon>Bacteria</taxon>
        <taxon>Pseudomonadati</taxon>
        <taxon>Pseudomonadota</taxon>
        <taxon>Gammaproteobacteria</taxon>
        <taxon>Legionellales</taxon>
        <taxon>Coxiellaceae</taxon>
        <taxon>Rickettsiella</taxon>
    </lineage>
</organism>
<dbReference type="PANTHER" id="PTHR43198">
    <property type="entry name" value="BIFUNCTIONAL TH2 PROTEIN"/>
    <property type="match status" value="1"/>
</dbReference>
<dbReference type="InterPro" id="IPR050967">
    <property type="entry name" value="Thiamine_Salvage_TenA"/>
</dbReference>
<evidence type="ECO:0000313" key="2">
    <source>
        <dbReference type="EMBL" id="BBB15163.1"/>
    </source>
</evidence>
<gene>
    <name evidence="2" type="primary">tenA</name>
    <name evidence="2" type="ORF">RVIR1_06650</name>
</gene>
<dbReference type="GO" id="GO:0005829">
    <property type="term" value="C:cytosol"/>
    <property type="evidence" value="ECO:0007669"/>
    <property type="project" value="TreeGrafter"/>
</dbReference>
<dbReference type="Proteomes" id="UP000282483">
    <property type="component" value="Chromosome"/>
</dbReference>
<accession>A0A2Z5UW00</accession>
<evidence type="ECO:0000313" key="3">
    <source>
        <dbReference type="Proteomes" id="UP000282483"/>
    </source>
</evidence>
<evidence type="ECO:0000259" key="1">
    <source>
        <dbReference type="Pfam" id="PF03070"/>
    </source>
</evidence>
<dbReference type="CDD" id="cd19365">
    <property type="entry name" value="TenA_C-like"/>
    <property type="match status" value="1"/>
</dbReference>